<evidence type="ECO:0000259" key="3">
    <source>
        <dbReference type="Pfam" id="PF21302"/>
    </source>
</evidence>
<reference evidence="4" key="1">
    <citation type="submission" date="2023-02" db="EMBL/GenBank/DDBJ databases">
        <title>Nocardiopsis ansamitocini NBRC 112285.</title>
        <authorList>
            <person name="Ichikawa N."/>
            <person name="Sato H."/>
            <person name="Tonouchi N."/>
        </authorList>
    </citation>
    <scope>NUCLEOTIDE SEQUENCE</scope>
    <source>
        <strain evidence="4">NBRC 112285</strain>
    </source>
</reference>
<accession>A0A9W6UK04</accession>
<evidence type="ECO:0000313" key="5">
    <source>
        <dbReference type="Proteomes" id="UP001165092"/>
    </source>
</evidence>
<sequence length="294" mass="30824">MVTNSDDRHPAVLDRLRIPAPALAALACPHCGGALAPVRNALGCAAGHSFDVAREGYANLLSGRPVAGGGDDRDMVRSRADFQRAGHYAPLADRVAAVAVRCWPGGVVADIGAGTGYYLSEVLNALPEAVGVAADASKFALRRAAKCHGRAGAVGCDAWHGLPLATGAFGLILNVFAPRNGPEFHRVLRPDGALLVVTPAPGHLARLRSPLGLIEVDPRKEERLATSLDTHFALESREDVAFSLGLSREEAVGLVAMTPSARHTTPQALVERAAVLTEPIEAAAAFHLSVYRPR</sequence>
<proteinExistence type="predicted"/>
<dbReference type="InterPro" id="IPR029063">
    <property type="entry name" value="SAM-dependent_MTases_sf"/>
</dbReference>
<feature type="binding site" evidence="2">
    <location>
        <begin position="115"/>
        <end position="116"/>
    </location>
    <ligand>
        <name>S-adenosyl-L-methionine</name>
        <dbReference type="ChEBI" id="CHEBI:59789"/>
    </ligand>
</feature>
<dbReference type="GO" id="GO:0008168">
    <property type="term" value="F:methyltransferase activity"/>
    <property type="evidence" value="ECO:0007669"/>
    <property type="project" value="InterPro"/>
</dbReference>
<dbReference type="PIRSF" id="PIRSF018249">
    <property type="entry name" value="MyrA_prd"/>
    <property type="match status" value="1"/>
</dbReference>
<dbReference type="Proteomes" id="UP001165092">
    <property type="component" value="Unassembled WGS sequence"/>
</dbReference>
<dbReference type="EMBL" id="BSQG01000004">
    <property type="protein sequence ID" value="GLU48590.1"/>
    <property type="molecule type" value="Genomic_DNA"/>
</dbReference>
<feature type="binding site" evidence="2">
    <location>
        <position position="88"/>
    </location>
    <ligand>
        <name>S-adenosyl-L-methionine</name>
        <dbReference type="ChEBI" id="CHEBI:59789"/>
    </ligand>
</feature>
<dbReference type="RefSeq" id="WP_285760060.1">
    <property type="nucleotide sequence ID" value="NZ_BSQG01000004.1"/>
</dbReference>
<keyword evidence="1" id="KW-0479">Metal-binding</keyword>
<comment type="caution">
    <text evidence="4">The sequence shown here is derived from an EMBL/GenBank/DDBJ whole genome shotgun (WGS) entry which is preliminary data.</text>
</comment>
<feature type="binding site" evidence="2">
    <location>
        <position position="203"/>
    </location>
    <ligand>
        <name>S-adenosyl-L-methionine</name>
        <dbReference type="ChEBI" id="CHEBI:59789"/>
    </ligand>
</feature>
<feature type="binding site" evidence="1">
    <location>
        <position position="48"/>
    </location>
    <ligand>
        <name>Zn(2+)</name>
        <dbReference type="ChEBI" id="CHEBI:29105"/>
    </ligand>
</feature>
<organism evidence="4 5">
    <name type="scientific">Nocardiopsis ansamitocini</name>
    <dbReference type="NCBI Taxonomy" id="1670832"/>
    <lineage>
        <taxon>Bacteria</taxon>
        <taxon>Bacillati</taxon>
        <taxon>Actinomycetota</taxon>
        <taxon>Actinomycetes</taxon>
        <taxon>Streptosporangiales</taxon>
        <taxon>Nocardiopsidaceae</taxon>
        <taxon>Nocardiopsis</taxon>
    </lineage>
</organism>
<keyword evidence="1" id="KW-0862">Zinc</keyword>
<dbReference type="CDD" id="cd02440">
    <property type="entry name" value="AdoMet_MTases"/>
    <property type="match status" value="1"/>
</dbReference>
<dbReference type="InterPro" id="IPR016718">
    <property type="entry name" value="rRNA_m1G-MeTrfase_A_prd"/>
</dbReference>
<dbReference type="Gene3D" id="3.40.50.150">
    <property type="entry name" value="Vaccinia Virus protein VP39"/>
    <property type="match status" value="1"/>
</dbReference>
<name>A0A9W6UK04_9ACTN</name>
<dbReference type="GO" id="GO:0046872">
    <property type="term" value="F:metal ion binding"/>
    <property type="evidence" value="ECO:0007669"/>
    <property type="project" value="UniProtKB-KW"/>
</dbReference>
<feature type="binding site" evidence="1">
    <location>
        <position position="31"/>
    </location>
    <ligand>
        <name>Zn(2+)</name>
        <dbReference type="ChEBI" id="CHEBI:29105"/>
    </ligand>
</feature>
<evidence type="ECO:0000313" key="4">
    <source>
        <dbReference type="EMBL" id="GLU48590.1"/>
    </source>
</evidence>
<feature type="binding site" evidence="1">
    <location>
        <position position="28"/>
    </location>
    <ligand>
        <name>Zn(2+)</name>
        <dbReference type="ChEBI" id="CHEBI:29105"/>
    </ligand>
</feature>
<dbReference type="SUPFAM" id="SSF53335">
    <property type="entry name" value="S-adenosyl-L-methionine-dependent methyltransferases"/>
    <property type="match status" value="1"/>
</dbReference>
<feature type="domain" description="23S rRNA (guanine(745)-N(1))-methyltransferase N-terminal" evidence="3">
    <location>
        <begin position="27"/>
        <end position="61"/>
    </location>
</feature>
<dbReference type="Pfam" id="PF21302">
    <property type="entry name" value="Zn_ribbon_RlmA"/>
    <property type="match status" value="1"/>
</dbReference>
<dbReference type="AlphaFoldDB" id="A0A9W6UK04"/>
<keyword evidence="4" id="KW-0830">Ubiquinone</keyword>
<protein>
    <submittedName>
        <fullName evidence="4">Ubiquinone biosynthesis protein</fullName>
    </submittedName>
</protein>
<keyword evidence="5" id="KW-1185">Reference proteome</keyword>
<evidence type="ECO:0000256" key="2">
    <source>
        <dbReference type="PIRSR" id="PIRSR018249-2"/>
    </source>
</evidence>
<evidence type="ECO:0000256" key="1">
    <source>
        <dbReference type="PIRSR" id="PIRSR018249-1"/>
    </source>
</evidence>
<feature type="binding site" evidence="1">
    <location>
        <position position="44"/>
    </location>
    <ligand>
        <name>Zn(2+)</name>
        <dbReference type="ChEBI" id="CHEBI:29105"/>
    </ligand>
</feature>
<gene>
    <name evidence="4" type="ORF">Nans01_29410</name>
</gene>
<dbReference type="InterPro" id="IPR048647">
    <property type="entry name" value="RlmA_N"/>
</dbReference>
<keyword evidence="2" id="KW-0949">S-adenosyl-L-methionine</keyword>